<evidence type="ECO:0000256" key="2">
    <source>
        <dbReference type="ARBA" id="ARBA00023015"/>
    </source>
</evidence>
<evidence type="ECO:0000256" key="3">
    <source>
        <dbReference type="ARBA" id="ARBA00023082"/>
    </source>
</evidence>
<feature type="region of interest" description="Disordered" evidence="5">
    <location>
        <begin position="25"/>
        <end position="45"/>
    </location>
</feature>
<dbReference type="AlphaFoldDB" id="A0A1G9B167"/>
<dbReference type="STRING" id="633440.SAMN05421869_115117"/>
<evidence type="ECO:0000256" key="5">
    <source>
        <dbReference type="SAM" id="MobiDB-lite"/>
    </source>
</evidence>
<dbReference type="Gene3D" id="1.10.10.10">
    <property type="entry name" value="Winged helix-like DNA-binding domain superfamily/Winged helix DNA-binding domain"/>
    <property type="match status" value="1"/>
</dbReference>
<sequence>MIALRFWEDLTEAQTAEVLGCSPGTVKSQAHHAPARRAQRVDPVPDLPDAAVGPLGYAYRRPCGRTPDCGAVEWRVVTRDGTTYRVPQAHVGTGDGPSVPVAISRDGHLLAYYSRAKQAHVVRDLVGGTAVTSPVKIGPERIGIGSMLALSDDGPYLIFDPKEGTKDPALLIDLRTGRTRQVNGAYEVVAIKDGIAELVRYRKTDLWRMPVTEGGRPVRFDGVFIMFSETAPDGRTVAAFEFPEHQKRMLTVLDARTGRTLRKVAVRGLPGAKGSGVVGTGLWRGASEVTIIFQHEGGTRLYGVDVGTGRARLLAEYSDPMSALALPGIATG</sequence>
<evidence type="ECO:0000259" key="6">
    <source>
        <dbReference type="Pfam" id="PF08281"/>
    </source>
</evidence>
<evidence type="ECO:0000313" key="7">
    <source>
        <dbReference type="EMBL" id="SDK33282.1"/>
    </source>
</evidence>
<dbReference type="Pfam" id="PF08281">
    <property type="entry name" value="Sigma70_r4_2"/>
    <property type="match status" value="1"/>
</dbReference>
<keyword evidence="3" id="KW-0731">Sigma factor</keyword>
<comment type="similarity">
    <text evidence="1">Belongs to the sigma-70 factor family. ECF subfamily.</text>
</comment>
<evidence type="ECO:0000313" key="8">
    <source>
        <dbReference type="Proteomes" id="UP000199202"/>
    </source>
</evidence>
<gene>
    <name evidence="7" type="ORF">SAMN05421869_115117</name>
</gene>
<dbReference type="InterPro" id="IPR036388">
    <property type="entry name" value="WH-like_DNA-bd_sf"/>
</dbReference>
<dbReference type="InterPro" id="IPR013249">
    <property type="entry name" value="RNA_pol_sigma70_r4_t2"/>
</dbReference>
<feature type="compositionally biased region" description="Basic residues" evidence="5">
    <location>
        <begin position="29"/>
        <end position="38"/>
    </location>
</feature>
<name>A0A1G9B167_9ACTN</name>
<dbReference type="SUPFAM" id="SSF88659">
    <property type="entry name" value="Sigma3 and sigma4 domains of RNA polymerase sigma factors"/>
    <property type="match status" value="1"/>
</dbReference>
<dbReference type="InterPro" id="IPR011042">
    <property type="entry name" value="6-blade_b-propeller_TolB-like"/>
</dbReference>
<dbReference type="RefSeq" id="WP_245765389.1">
    <property type="nucleotide sequence ID" value="NZ_FNDJ01000015.1"/>
</dbReference>
<keyword evidence="2" id="KW-0805">Transcription regulation</keyword>
<dbReference type="InterPro" id="IPR013324">
    <property type="entry name" value="RNA_pol_sigma_r3/r4-like"/>
</dbReference>
<dbReference type="GO" id="GO:0006352">
    <property type="term" value="P:DNA-templated transcription initiation"/>
    <property type="evidence" value="ECO:0007669"/>
    <property type="project" value="InterPro"/>
</dbReference>
<dbReference type="Gene3D" id="2.120.10.30">
    <property type="entry name" value="TolB, C-terminal domain"/>
    <property type="match status" value="1"/>
</dbReference>
<keyword evidence="4" id="KW-0804">Transcription</keyword>
<organism evidence="7 8">
    <name type="scientific">Nonomuraea jiangxiensis</name>
    <dbReference type="NCBI Taxonomy" id="633440"/>
    <lineage>
        <taxon>Bacteria</taxon>
        <taxon>Bacillati</taxon>
        <taxon>Actinomycetota</taxon>
        <taxon>Actinomycetes</taxon>
        <taxon>Streptosporangiales</taxon>
        <taxon>Streptosporangiaceae</taxon>
        <taxon>Nonomuraea</taxon>
    </lineage>
</organism>
<reference evidence="7 8" key="1">
    <citation type="submission" date="2016-10" db="EMBL/GenBank/DDBJ databases">
        <authorList>
            <person name="de Groot N.N."/>
        </authorList>
    </citation>
    <scope>NUCLEOTIDE SEQUENCE [LARGE SCALE GENOMIC DNA]</scope>
    <source>
        <strain evidence="7 8">CGMCC 4.6533</strain>
    </source>
</reference>
<dbReference type="GO" id="GO:0016987">
    <property type="term" value="F:sigma factor activity"/>
    <property type="evidence" value="ECO:0007669"/>
    <property type="project" value="UniProtKB-KW"/>
</dbReference>
<accession>A0A1G9B167</accession>
<dbReference type="EMBL" id="FNDJ01000015">
    <property type="protein sequence ID" value="SDK33282.1"/>
    <property type="molecule type" value="Genomic_DNA"/>
</dbReference>
<dbReference type="InterPro" id="IPR011044">
    <property type="entry name" value="Quino_amine_DH_bsu"/>
</dbReference>
<protein>
    <submittedName>
        <fullName evidence="7">Sigma-70, region 4</fullName>
    </submittedName>
</protein>
<dbReference type="Proteomes" id="UP000199202">
    <property type="component" value="Unassembled WGS sequence"/>
</dbReference>
<feature type="domain" description="RNA polymerase sigma factor 70 region 4 type 2" evidence="6">
    <location>
        <begin position="2"/>
        <end position="33"/>
    </location>
</feature>
<evidence type="ECO:0000256" key="4">
    <source>
        <dbReference type="ARBA" id="ARBA00023163"/>
    </source>
</evidence>
<keyword evidence="8" id="KW-1185">Reference proteome</keyword>
<proteinExistence type="inferred from homology"/>
<dbReference type="SUPFAM" id="SSF50969">
    <property type="entry name" value="YVTN repeat-like/Quinoprotein amine dehydrogenase"/>
    <property type="match status" value="1"/>
</dbReference>
<evidence type="ECO:0000256" key="1">
    <source>
        <dbReference type="ARBA" id="ARBA00010641"/>
    </source>
</evidence>
<dbReference type="GO" id="GO:0003677">
    <property type="term" value="F:DNA binding"/>
    <property type="evidence" value="ECO:0007669"/>
    <property type="project" value="InterPro"/>
</dbReference>